<accession>A0A699GX40</accession>
<reference evidence="2" key="1">
    <citation type="journal article" date="2019" name="Sci. Rep.">
        <title>Draft genome of Tanacetum cinerariifolium, the natural source of mosquito coil.</title>
        <authorList>
            <person name="Yamashiro T."/>
            <person name="Shiraishi A."/>
            <person name="Satake H."/>
            <person name="Nakayama K."/>
        </authorList>
    </citation>
    <scope>NUCLEOTIDE SEQUENCE</scope>
</reference>
<gene>
    <name evidence="2" type="ORF">Tci_228406</name>
</gene>
<feature type="coiled-coil region" evidence="1">
    <location>
        <begin position="161"/>
        <end position="188"/>
    </location>
</feature>
<comment type="caution">
    <text evidence="2">The sequence shown here is derived from an EMBL/GenBank/DDBJ whole genome shotgun (WGS) entry which is preliminary data.</text>
</comment>
<sequence>MTDYSLWEVILNGDSPAPTRVVEGVVQPVAQTTTEQRLARKNELKGRGKDTLQGSVGLLKIQDRMAEEEPTNYALMAFTSSSSNNEVVSCSKACTKAYATLQSHYDKLTGDFKKSQFDVISYKTGLESVEARLLVYQQNESVYEEDIKLLKLKVQLRDNALVVLRQKFRKAKQERDDLKLKLEKFQTSSKNLSQTLASQTNDKIKLGYNTQVFTRSMFHCDEFCTFKNDESLPPSPIYDRYQSGDGYHVVPPPYTGTFMPPKHDLVFHNAPNDALSFVQSHGQVKPPRPSVKLVETFILAANPKTAIPKPKSQGTSGIERPALCLVPITTATPVTTAASKPHVTRPRQAKTIITNPNSPPRRHINHIPSPKASNFPPKVTAAKALIVNDVKGVQGKWDWKPK</sequence>
<dbReference type="AlphaFoldDB" id="A0A699GX40"/>
<evidence type="ECO:0000256" key="1">
    <source>
        <dbReference type="SAM" id="Coils"/>
    </source>
</evidence>
<name>A0A699GX40_TANCI</name>
<dbReference type="EMBL" id="BKCJ010063778">
    <property type="protein sequence ID" value="GEW56430.1"/>
    <property type="molecule type" value="Genomic_DNA"/>
</dbReference>
<evidence type="ECO:0000313" key="2">
    <source>
        <dbReference type="EMBL" id="GEW56430.1"/>
    </source>
</evidence>
<keyword evidence="1" id="KW-0175">Coiled coil</keyword>
<proteinExistence type="predicted"/>
<organism evidence="2">
    <name type="scientific">Tanacetum cinerariifolium</name>
    <name type="common">Dalmatian daisy</name>
    <name type="synonym">Chrysanthemum cinerariifolium</name>
    <dbReference type="NCBI Taxonomy" id="118510"/>
    <lineage>
        <taxon>Eukaryota</taxon>
        <taxon>Viridiplantae</taxon>
        <taxon>Streptophyta</taxon>
        <taxon>Embryophyta</taxon>
        <taxon>Tracheophyta</taxon>
        <taxon>Spermatophyta</taxon>
        <taxon>Magnoliopsida</taxon>
        <taxon>eudicotyledons</taxon>
        <taxon>Gunneridae</taxon>
        <taxon>Pentapetalae</taxon>
        <taxon>asterids</taxon>
        <taxon>campanulids</taxon>
        <taxon>Asterales</taxon>
        <taxon>Asteraceae</taxon>
        <taxon>Asteroideae</taxon>
        <taxon>Anthemideae</taxon>
        <taxon>Anthemidinae</taxon>
        <taxon>Tanacetum</taxon>
    </lineage>
</organism>
<protein>
    <submittedName>
        <fullName evidence="2">Uncharacterized protein</fullName>
    </submittedName>
</protein>